<dbReference type="CDD" id="cd04041">
    <property type="entry name" value="C2A_fungal"/>
    <property type="match status" value="1"/>
</dbReference>
<dbReference type="PANTHER" id="PTHR47348">
    <property type="entry name" value="MEIOTICALLY UP-REGULATED GENE 190 PROTEIN"/>
    <property type="match status" value="1"/>
</dbReference>
<dbReference type="PROSITE" id="PS51847">
    <property type="entry name" value="SMP"/>
    <property type="match status" value="1"/>
</dbReference>
<keyword evidence="8" id="KW-0445">Lipid transport</keyword>
<evidence type="ECO:0000256" key="1">
    <source>
        <dbReference type="ARBA" id="ARBA00004586"/>
    </source>
</evidence>
<feature type="compositionally biased region" description="Low complexity" evidence="11">
    <location>
        <begin position="724"/>
        <end position="733"/>
    </location>
</feature>
<keyword evidence="2" id="KW-0813">Transport</keyword>
<dbReference type="PANTHER" id="PTHR47348:SF2">
    <property type="entry name" value="MEIOTICALLY UP-REGULATED 190 PROTEIN"/>
    <property type="match status" value="1"/>
</dbReference>
<evidence type="ECO:0008006" key="17">
    <source>
        <dbReference type="Google" id="ProtNLM"/>
    </source>
</evidence>
<dbReference type="Pfam" id="PF25331">
    <property type="entry name" value="C2_Mug190_3rd"/>
    <property type="match status" value="1"/>
</dbReference>
<reference evidence="15 16" key="1">
    <citation type="submission" date="2019-11" db="EMBL/GenBank/DDBJ databases">
        <title>Venturia inaequalis Genome Resource.</title>
        <authorList>
            <person name="Lichtner F.J."/>
        </authorList>
    </citation>
    <scope>NUCLEOTIDE SEQUENCE [LARGE SCALE GENOMIC DNA]</scope>
    <source>
        <strain evidence="15">Bline_iso_100314</strain>
    </source>
</reference>
<dbReference type="Gene3D" id="2.60.40.150">
    <property type="entry name" value="C2 domain"/>
    <property type="match status" value="2"/>
</dbReference>
<dbReference type="CDD" id="cd04052">
    <property type="entry name" value="C2B_Tricalbin-like"/>
    <property type="match status" value="1"/>
</dbReference>
<dbReference type="GO" id="GO:0006869">
    <property type="term" value="P:lipid transport"/>
    <property type="evidence" value="ECO:0007669"/>
    <property type="project" value="UniProtKB-KW"/>
</dbReference>
<evidence type="ECO:0000256" key="11">
    <source>
        <dbReference type="SAM" id="MobiDB-lite"/>
    </source>
</evidence>
<evidence type="ECO:0000256" key="10">
    <source>
        <dbReference type="ARBA" id="ARBA00023136"/>
    </source>
</evidence>
<evidence type="ECO:0000256" key="2">
    <source>
        <dbReference type="ARBA" id="ARBA00022448"/>
    </source>
</evidence>
<dbReference type="CDD" id="cd21676">
    <property type="entry name" value="SMP_Mug190"/>
    <property type="match status" value="1"/>
</dbReference>
<organism evidence="15 16">
    <name type="scientific">Venturia inaequalis</name>
    <name type="common">Apple scab fungus</name>
    <dbReference type="NCBI Taxonomy" id="5025"/>
    <lineage>
        <taxon>Eukaryota</taxon>
        <taxon>Fungi</taxon>
        <taxon>Dikarya</taxon>
        <taxon>Ascomycota</taxon>
        <taxon>Pezizomycotina</taxon>
        <taxon>Dothideomycetes</taxon>
        <taxon>Pleosporomycetidae</taxon>
        <taxon>Venturiales</taxon>
        <taxon>Venturiaceae</taxon>
        <taxon>Venturia</taxon>
    </lineage>
</organism>
<dbReference type="InterPro" id="IPR035892">
    <property type="entry name" value="C2_domain_sf"/>
</dbReference>
<evidence type="ECO:0000256" key="12">
    <source>
        <dbReference type="SAM" id="Phobius"/>
    </source>
</evidence>
<evidence type="ECO:0000313" key="15">
    <source>
        <dbReference type="EMBL" id="KAE9971199.1"/>
    </source>
</evidence>
<dbReference type="Proteomes" id="UP000433883">
    <property type="component" value="Unassembled WGS sequence"/>
</dbReference>
<dbReference type="InterPro" id="IPR057349">
    <property type="entry name" value="C2_Mug190_3rd"/>
</dbReference>
<protein>
    <recommendedName>
        <fullName evidence="17">Meiotically up-regulated protein</fullName>
    </recommendedName>
</protein>
<feature type="compositionally biased region" description="Basic and acidic residues" evidence="11">
    <location>
        <begin position="389"/>
        <end position="407"/>
    </location>
</feature>
<evidence type="ECO:0000256" key="9">
    <source>
        <dbReference type="ARBA" id="ARBA00023121"/>
    </source>
</evidence>
<evidence type="ECO:0000256" key="3">
    <source>
        <dbReference type="ARBA" id="ARBA00022553"/>
    </source>
</evidence>
<keyword evidence="6" id="KW-0256">Endoplasmic reticulum</keyword>
<dbReference type="InterPro" id="IPR031468">
    <property type="entry name" value="SMP_LBD"/>
</dbReference>
<feature type="compositionally biased region" description="Basic and acidic residues" evidence="11">
    <location>
        <begin position="415"/>
        <end position="425"/>
    </location>
</feature>
<dbReference type="PROSITE" id="PS50004">
    <property type="entry name" value="C2"/>
    <property type="match status" value="2"/>
</dbReference>
<accession>A0A8H3YS05</accession>
<keyword evidence="4 12" id="KW-0812">Transmembrane</keyword>
<evidence type="ECO:0000259" key="13">
    <source>
        <dbReference type="PROSITE" id="PS50004"/>
    </source>
</evidence>
<feature type="domain" description="C2" evidence="13">
    <location>
        <begin position="864"/>
        <end position="995"/>
    </location>
</feature>
<dbReference type="EMBL" id="WNWQ01000301">
    <property type="protein sequence ID" value="KAE9971199.1"/>
    <property type="molecule type" value="Genomic_DNA"/>
</dbReference>
<dbReference type="InterPro" id="IPR037765">
    <property type="entry name" value="C2B_Tricalbin"/>
</dbReference>
<feature type="compositionally biased region" description="Basic and acidic residues" evidence="11">
    <location>
        <begin position="706"/>
        <end position="716"/>
    </location>
</feature>
<keyword evidence="9" id="KW-0446">Lipid-binding</keyword>
<sequence>MASSQTVSSWTEDEARNLPSKTLIQGIFSKSHSIKISEYSRFLNRDQYRQIGQGQCGTIYAIQDRRIRKDLGSRSTAVLKLANYPRKVSEIRNDHEKHISVAETFLQMSSISKEGSDIDIPDVLSDPLETDSTWFWGLAGAGAHPLGSPKDGFFTSRIYPIPEVVRAALVDVYAPRSLQEKEAKQRFLDKEQQADCLVRIYLGRRLAKGEERPLSNENFTLRNFPLHVNEMEDLGLDTRQYAKIMARSLALLHWAARNDANDVEFVLATLAPVAPATMSGIDDAEAQRRKFKAPYTPRHTIPTIQGYKKIKEEREAGASAGEEDEPSRRERAQEAYKTWKEGETRGEPADTEVYPTQNQNDPNHGAAEDTDHQETEDEEEQEEEEAEAKEEFKDTTEDGLAERDAKAQRKKMKHRGSDRAEREVTDPITHLPVTIHDFTAKDLENAPHNVAPPRTGTGLTNKSDDELAKESVIQKRAHRGMQSQFPTPDYDACGQEIARIHRNAMTFGLGFVLIVMVGLLLLEKLFGLGSRIESKVLRKESAGKSMSSAFLLLLGTASGALVIWAVRDWTDRKLKDVWERHMWEAERLQGKERSKQDTPESTQWLNEILSSIWPLINPDLFISLADTLEDVMQASLPALVRMVSVDDIGQGSESVRILGIRWLPTGAAAQSVSENGKLQKKAPDSKQSDRAVAGEGEVQESSGTNNEDRAVNDKKQSRVKKAQQEQANEQIAEGMEAEEGEFVNVEVAFAYRARPEKKSLRNRAKNAHLYLAFYLPGNIKLPVWVELEGIVGVMRLRLQLTPDPPFFSLCTLTFLGQPKVDMSCVPLTKRGLNIMDLPLISNFVQSAVDTAMAEYVAPCSLTLDLKDMLMGDDFKKDTAARGVLVVKVKRAFDFKEGDPGLGFLKKGSADPYVTVAWAKFGKPVWSTRVILSDMEPHWEETAFVLVTPEELNVRERLRLQLWDSDRATADDDLGRIEVDLKSIMKDERSNGKMWDRIDSFHALKAGEGMPGKLSWSVGYYSKTRLMDEQMSYQKSEPELKTIQDLKRKVDEESTSKLREAKHDESAELEQQKAQDLKEREDQIIIATPPLKDFPSGILSIVVHQITGLELEAINKNQVAKQETDSDDKEEDDDLPSSFCTIILNHQKIFKTRTKPKNAKPFFNAGCERFIRDWRSAEVMISVRDARVHEDSALLGMVMLPLSEVFKHRSQVNGIWPLTGGIGYGKMRISMVFRSVQLQAPENLMGWEYGTLDIKPEIKGNMQDRSLEGLRIKARTPLGRGKFHADGNGNWKTKHGQNIRLGVRKRFSSLMMLEFRSSSALIDKTTAFSVLWLNQIADEKEQTITLSVWKGDMARAEKNTLEEYGEKVGEITLTLTLWRGLSGYHDSLARKDSNIADVMEVLDCAHDENEIDPSKNGLDGGSTTTSSTSGSSSSSDSSDEEDGEALSTRKATFRDGASSDLSTDGKRGPVGQIKDYKTHRKQLHRKNRGLMQWKGPRTVKWAKDKVVHAEQRITGLFGHHERESGIETEV</sequence>
<dbReference type="GO" id="GO:0061817">
    <property type="term" value="P:endoplasmic reticulum-plasma membrane tethering"/>
    <property type="evidence" value="ECO:0007669"/>
    <property type="project" value="InterPro"/>
</dbReference>
<feature type="region of interest" description="Disordered" evidence="11">
    <location>
        <begin position="671"/>
        <end position="735"/>
    </location>
</feature>
<dbReference type="Pfam" id="PF00168">
    <property type="entry name" value="C2"/>
    <property type="match status" value="2"/>
</dbReference>
<evidence type="ECO:0000256" key="7">
    <source>
        <dbReference type="ARBA" id="ARBA00022989"/>
    </source>
</evidence>
<feature type="domain" description="SMP-LTD" evidence="14">
    <location>
        <begin position="598"/>
        <end position="866"/>
    </location>
</feature>
<feature type="transmembrane region" description="Helical" evidence="12">
    <location>
        <begin position="547"/>
        <end position="566"/>
    </location>
</feature>
<keyword evidence="5" id="KW-0677">Repeat</keyword>
<dbReference type="Pfam" id="PF25669">
    <property type="entry name" value="SMP_MUG190-like"/>
    <property type="match status" value="2"/>
</dbReference>
<gene>
    <name evidence="15" type="ORF">BLS_004580</name>
</gene>
<dbReference type="InterPro" id="IPR000008">
    <property type="entry name" value="C2_dom"/>
</dbReference>
<comment type="subcellular location">
    <subcellularLocation>
        <location evidence="1">Endoplasmic reticulum membrane</location>
    </subcellularLocation>
</comment>
<feature type="transmembrane region" description="Helical" evidence="12">
    <location>
        <begin position="504"/>
        <end position="526"/>
    </location>
</feature>
<dbReference type="InterPro" id="IPR037767">
    <property type="entry name" value="C2A_Mug190-like"/>
</dbReference>
<dbReference type="GO" id="GO:0008289">
    <property type="term" value="F:lipid binding"/>
    <property type="evidence" value="ECO:0007669"/>
    <property type="project" value="UniProtKB-KW"/>
</dbReference>
<comment type="caution">
    <text evidence="15">The sequence shown here is derived from an EMBL/GenBank/DDBJ whole genome shotgun (WGS) entry which is preliminary data.</text>
</comment>
<feature type="region of interest" description="Disordered" evidence="11">
    <location>
        <begin position="290"/>
        <end position="309"/>
    </location>
</feature>
<evidence type="ECO:0000313" key="16">
    <source>
        <dbReference type="Proteomes" id="UP000433883"/>
    </source>
</evidence>
<dbReference type="SUPFAM" id="SSF49562">
    <property type="entry name" value="C2 domain (Calcium/lipid-binding domain, CaLB)"/>
    <property type="match status" value="2"/>
</dbReference>
<name>A0A8H3YS05_VENIN</name>
<keyword evidence="3" id="KW-0597">Phosphoprotein</keyword>
<feature type="region of interest" description="Disordered" evidence="11">
    <location>
        <begin position="1043"/>
        <end position="1075"/>
    </location>
</feature>
<evidence type="ECO:0000256" key="6">
    <source>
        <dbReference type="ARBA" id="ARBA00022824"/>
    </source>
</evidence>
<dbReference type="GO" id="GO:0005789">
    <property type="term" value="C:endoplasmic reticulum membrane"/>
    <property type="evidence" value="ECO:0007669"/>
    <property type="project" value="UniProtKB-SubCell"/>
</dbReference>
<feature type="region of interest" description="Disordered" evidence="11">
    <location>
        <begin position="1408"/>
        <end position="1481"/>
    </location>
</feature>
<feature type="compositionally biased region" description="Low complexity" evidence="11">
    <location>
        <begin position="1420"/>
        <end position="1435"/>
    </location>
</feature>
<proteinExistence type="predicted"/>
<feature type="region of interest" description="Disordered" evidence="11">
    <location>
        <begin position="445"/>
        <end position="466"/>
    </location>
</feature>
<feature type="compositionally biased region" description="Acidic residues" evidence="11">
    <location>
        <begin position="374"/>
        <end position="388"/>
    </location>
</feature>
<evidence type="ECO:0000256" key="4">
    <source>
        <dbReference type="ARBA" id="ARBA00022692"/>
    </source>
</evidence>
<evidence type="ECO:0000256" key="5">
    <source>
        <dbReference type="ARBA" id="ARBA00022737"/>
    </source>
</evidence>
<keyword evidence="7 12" id="KW-1133">Transmembrane helix</keyword>
<dbReference type="SMART" id="SM00239">
    <property type="entry name" value="C2"/>
    <property type="match status" value="2"/>
</dbReference>
<evidence type="ECO:0000259" key="14">
    <source>
        <dbReference type="PROSITE" id="PS51847"/>
    </source>
</evidence>
<keyword evidence="10 12" id="KW-0472">Membrane</keyword>
<feature type="domain" description="C2" evidence="13">
    <location>
        <begin position="1079"/>
        <end position="1216"/>
    </location>
</feature>
<feature type="compositionally biased region" description="Basic and acidic residues" evidence="11">
    <location>
        <begin position="326"/>
        <end position="348"/>
    </location>
</feature>
<evidence type="ECO:0000256" key="8">
    <source>
        <dbReference type="ARBA" id="ARBA00023055"/>
    </source>
</evidence>
<feature type="region of interest" description="Disordered" evidence="11">
    <location>
        <begin position="314"/>
        <end position="430"/>
    </location>
</feature>